<dbReference type="AlphaFoldDB" id="A0AAV9AMR6"/>
<organism evidence="1 2">
    <name type="scientific">Acorus gramineus</name>
    <name type="common">Dwarf sweet flag</name>
    <dbReference type="NCBI Taxonomy" id="55184"/>
    <lineage>
        <taxon>Eukaryota</taxon>
        <taxon>Viridiplantae</taxon>
        <taxon>Streptophyta</taxon>
        <taxon>Embryophyta</taxon>
        <taxon>Tracheophyta</taxon>
        <taxon>Spermatophyta</taxon>
        <taxon>Magnoliopsida</taxon>
        <taxon>Liliopsida</taxon>
        <taxon>Acoraceae</taxon>
        <taxon>Acorus</taxon>
    </lineage>
</organism>
<comment type="caution">
    <text evidence="1">The sequence shown here is derived from an EMBL/GenBank/DDBJ whole genome shotgun (WGS) entry which is preliminary data.</text>
</comment>
<sequence>MLILSLSLSLFSSPPPSDNGYLILVPCRLEHVWGVLSVLLRNASHPGGRCCSVPIQETLMRESVAKSVRCRPACLEASKESCEKCLPPFRDARIASIKQKGLLKSLYTNSLICRQPQA</sequence>
<evidence type="ECO:0000313" key="2">
    <source>
        <dbReference type="Proteomes" id="UP001179952"/>
    </source>
</evidence>
<dbReference type="Proteomes" id="UP001179952">
    <property type="component" value="Unassembled WGS sequence"/>
</dbReference>
<evidence type="ECO:0008006" key="3">
    <source>
        <dbReference type="Google" id="ProtNLM"/>
    </source>
</evidence>
<name>A0AAV9AMR6_ACOGR</name>
<dbReference type="EMBL" id="JAUJYN010000008">
    <property type="protein sequence ID" value="KAK1265458.1"/>
    <property type="molecule type" value="Genomic_DNA"/>
</dbReference>
<reference evidence="1" key="1">
    <citation type="journal article" date="2023" name="Nat. Commun.">
        <title>Diploid and tetraploid genomes of Acorus and the evolution of monocots.</title>
        <authorList>
            <person name="Ma L."/>
            <person name="Liu K.W."/>
            <person name="Li Z."/>
            <person name="Hsiao Y.Y."/>
            <person name="Qi Y."/>
            <person name="Fu T."/>
            <person name="Tang G.D."/>
            <person name="Zhang D."/>
            <person name="Sun W.H."/>
            <person name="Liu D.K."/>
            <person name="Li Y."/>
            <person name="Chen G.Z."/>
            <person name="Liu X.D."/>
            <person name="Liao X.Y."/>
            <person name="Jiang Y.T."/>
            <person name="Yu X."/>
            <person name="Hao Y."/>
            <person name="Huang J."/>
            <person name="Zhao X.W."/>
            <person name="Ke S."/>
            <person name="Chen Y.Y."/>
            <person name="Wu W.L."/>
            <person name="Hsu J.L."/>
            <person name="Lin Y.F."/>
            <person name="Huang M.D."/>
            <person name="Li C.Y."/>
            <person name="Huang L."/>
            <person name="Wang Z.W."/>
            <person name="Zhao X."/>
            <person name="Zhong W.Y."/>
            <person name="Peng D.H."/>
            <person name="Ahmad S."/>
            <person name="Lan S."/>
            <person name="Zhang J.S."/>
            <person name="Tsai W.C."/>
            <person name="Van de Peer Y."/>
            <person name="Liu Z.J."/>
        </authorList>
    </citation>
    <scope>NUCLEOTIDE SEQUENCE</scope>
    <source>
        <strain evidence="1">SCP</strain>
    </source>
</reference>
<keyword evidence="2" id="KW-1185">Reference proteome</keyword>
<reference evidence="1" key="2">
    <citation type="submission" date="2023-06" db="EMBL/GenBank/DDBJ databases">
        <authorList>
            <person name="Ma L."/>
            <person name="Liu K.-W."/>
            <person name="Li Z."/>
            <person name="Hsiao Y.-Y."/>
            <person name="Qi Y."/>
            <person name="Fu T."/>
            <person name="Tang G."/>
            <person name="Zhang D."/>
            <person name="Sun W.-H."/>
            <person name="Liu D.-K."/>
            <person name="Li Y."/>
            <person name="Chen G.-Z."/>
            <person name="Liu X.-D."/>
            <person name="Liao X.-Y."/>
            <person name="Jiang Y.-T."/>
            <person name="Yu X."/>
            <person name="Hao Y."/>
            <person name="Huang J."/>
            <person name="Zhao X.-W."/>
            <person name="Ke S."/>
            <person name="Chen Y.-Y."/>
            <person name="Wu W.-L."/>
            <person name="Hsu J.-L."/>
            <person name="Lin Y.-F."/>
            <person name="Huang M.-D."/>
            <person name="Li C.-Y."/>
            <person name="Huang L."/>
            <person name="Wang Z.-W."/>
            <person name="Zhao X."/>
            <person name="Zhong W.-Y."/>
            <person name="Peng D.-H."/>
            <person name="Ahmad S."/>
            <person name="Lan S."/>
            <person name="Zhang J.-S."/>
            <person name="Tsai W.-C."/>
            <person name="Van De Peer Y."/>
            <person name="Liu Z.-J."/>
        </authorList>
    </citation>
    <scope>NUCLEOTIDE SEQUENCE</scope>
    <source>
        <strain evidence="1">SCP</strain>
        <tissue evidence="1">Leaves</tissue>
    </source>
</reference>
<proteinExistence type="predicted"/>
<gene>
    <name evidence="1" type="ORF">QJS04_geneDACA011460</name>
</gene>
<accession>A0AAV9AMR6</accession>
<protein>
    <recommendedName>
        <fullName evidence="3">Secreted protein</fullName>
    </recommendedName>
</protein>
<evidence type="ECO:0000313" key="1">
    <source>
        <dbReference type="EMBL" id="KAK1265458.1"/>
    </source>
</evidence>